<dbReference type="InterPro" id="IPR002347">
    <property type="entry name" value="SDR_fam"/>
</dbReference>
<dbReference type="Pfam" id="PF13561">
    <property type="entry name" value="adh_short_C2"/>
    <property type="match status" value="1"/>
</dbReference>
<protein>
    <submittedName>
        <fullName evidence="3">SDR family oxidoreductase</fullName>
    </submittedName>
</protein>
<dbReference type="Proteomes" id="UP001551482">
    <property type="component" value="Unassembled WGS sequence"/>
</dbReference>
<keyword evidence="4" id="KW-1185">Reference proteome</keyword>
<evidence type="ECO:0000313" key="3">
    <source>
        <dbReference type="EMBL" id="MEU8134040.1"/>
    </source>
</evidence>
<dbReference type="SUPFAM" id="SSF51735">
    <property type="entry name" value="NAD(P)-binding Rossmann-fold domains"/>
    <property type="match status" value="1"/>
</dbReference>
<accession>A0ABV3DE68</accession>
<comment type="caution">
    <text evidence="3">The sequence shown here is derived from an EMBL/GenBank/DDBJ whole genome shotgun (WGS) entry which is preliminary data.</text>
</comment>
<dbReference type="PANTHER" id="PTHR48107">
    <property type="entry name" value="NADPH-DEPENDENT ALDEHYDE REDUCTASE-LIKE PROTEIN, CHLOROPLASTIC-RELATED"/>
    <property type="match status" value="1"/>
</dbReference>
<keyword evidence="2" id="KW-0560">Oxidoreductase</keyword>
<reference evidence="3 4" key="1">
    <citation type="submission" date="2024-06" db="EMBL/GenBank/DDBJ databases">
        <title>The Natural Products Discovery Center: Release of the First 8490 Sequenced Strains for Exploring Actinobacteria Biosynthetic Diversity.</title>
        <authorList>
            <person name="Kalkreuter E."/>
            <person name="Kautsar S.A."/>
            <person name="Yang D."/>
            <person name="Bader C.D."/>
            <person name="Teijaro C.N."/>
            <person name="Fluegel L."/>
            <person name="Davis C.M."/>
            <person name="Simpson J.R."/>
            <person name="Lauterbach L."/>
            <person name="Steele A.D."/>
            <person name="Gui C."/>
            <person name="Meng S."/>
            <person name="Li G."/>
            <person name="Viehrig K."/>
            <person name="Ye F."/>
            <person name="Su P."/>
            <person name="Kiefer A.F."/>
            <person name="Nichols A."/>
            <person name="Cepeda A.J."/>
            <person name="Yan W."/>
            <person name="Fan B."/>
            <person name="Jiang Y."/>
            <person name="Adhikari A."/>
            <person name="Zheng C.-J."/>
            <person name="Schuster L."/>
            <person name="Cowan T.M."/>
            <person name="Smanski M.J."/>
            <person name="Chevrette M.G."/>
            <person name="De Carvalho L.P.S."/>
            <person name="Shen B."/>
        </authorList>
    </citation>
    <scope>NUCLEOTIDE SEQUENCE [LARGE SCALE GENOMIC DNA]</scope>
    <source>
        <strain evidence="3 4">NPDC048946</strain>
    </source>
</reference>
<dbReference type="EMBL" id="JBEZFP010000021">
    <property type="protein sequence ID" value="MEU8134040.1"/>
    <property type="molecule type" value="Genomic_DNA"/>
</dbReference>
<evidence type="ECO:0000256" key="1">
    <source>
        <dbReference type="ARBA" id="ARBA00006484"/>
    </source>
</evidence>
<evidence type="ECO:0000256" key="2">
    <source>
        <dbReference type="ARBA" id="ARBA00023002"/>
    </source>
</evidence>
<dbReference type="PRINTS" id="PR00081">
    <property type="entry name" value="GDHRDH"/>
</dbReference>
<proteinExistence type="inferred from homology"/>
<organism evidence="3 4">
    <name type="scientific">Streptodolium elevatio</name>
    <dbReference type="NCBI Taxonomy" id="3157996"/>
    <lineage>
        <taxon>Bacteria</taxon>
        <taxon>Bacillati</taxon>
        <taxon>Actinomycetota</taxon>
        <taxon>Actinomycetes</taxon>
        <taxon>Kitasatosporales</taxon>
        <taxon>Streptomycetaceae</taxon>
        <taxon>Streptodolium</taxon>
    </lineage>
</organism>
<dbReference type="PRINTS" id="PR00080">
    <property type="entry name" value="SDRFAMILY"/>
</dbReference>
<sequence>MTVRGTLLVTGGSKGIGAAVARAAAEAGWAVAVNYASDEDGALKVVAAVEAAGGTAVALPGDVSVEGDVVRLFDAAEAVLGGPVTALVNNAGIVGAHGRFDDLDSVALRRTVDVNVVGAMLCAREAVRRMSTRRGGPGGLIVNISSRAAQLGSAGEWVHYAATKAAVDALTLGLAHEVAAEGIRVNAVAPGLIETGLHAGAGQPNRLAEKANSIPMGRAGTAEEVAEAVMWLLSDASAFTTGAVLPVHGGR</sequence>
<dbReference type="RefSeq" id="WP_358352370.1">
    <property type="nucleotide sequence ID" value="NZ_JBEZFP010000021.1"/>
</dbReference>
<dbReference type="Gene3D" id="3.40.50.720">
    <property type="entry name" value="NAD(P)-binding Rossmann-like Domain"/>
    <property type="match status" value="1"/>
</dbReference>
<dbReference type="InterPro" id="IPR036291">
    <property type="entry name" value="NAD(P)-bd_dom_sf"/>
</dbReference>
<name>A0ABV3DE68_9ACTN</name>
<comment type="similarity">
    <text evidence="1">Belongs to the short-chain dehydrogenases/reductases (SDR) family.</text>
</comment>
<dbReference type="PANTHER" id="PTHR48107:SF7">
    <property type="entry name" value="RE15974P"/>
    <property type="match status" value="1"/>
</dbReference>
<evidence type="ECO:0000313" key="4">
    <source>
        <dbReference type="Proteomes" id="UP001551482"/>
    </source>
</evidence>
<gene>
    <name evidence="3" type="ORF">AB0C36_11060</name>
</gene>